<organism evidence="2 3">
    <name type="scientific">Alternaria alternata</name>
    <name type="common">Alternaria rot fungus</name>
    <name type="synonym">Torula alternata</name>
    <dbReference type="NCBI Taxonomy" id="5599"/>
    <lineage>
        <taxon>Eukaryota</taxon>
        <taxon>Fungi</taxon>
        <taxon>Dikarya</taxon>
        <taxon>Ascomycota</taxon>
        <taxon>Pezizomycotina</taxon>
        <taxon>Dothideomycetes</taxon>
        <taxon>Pleosporomycetidae</taxon>
        <taxon>Pleosporales</taxon>
        <taxon>Pleosporineae</taxon>
        <taxon>Pleosporaceae</taxon>
        <taxon>Alternaria</taxon>
        <taxon>Alternaria sect. Alternaria</taxon>
        <taxon>Alternaria alternata complex</taxon>
    </lineage>
</organism>
<gene>
    <name evidence="2" type="ORF">CC77DRAFT_63301</name>
</gene>
<dbReference type="RefSeq" id="XP_018385920.1">
    <property type="nucleotide sequence ID" value="XM_018532537.1"/>
</dbReference>
<reference evidence="2 3" key="1">
    <citation type="submission" date="2016-05" db="EMBL/GenBank/DDBJ databases">
        <title>Comparative analysis of secretome profiles of manganese(II)-oxidizing ascomycete fungi.</title>
        <authorList>
            <consortium name="DOE Joint Genome Institute"/>
            <person name="Zeiner C.A."/>
            <person name="Purvine S.O."/>
            <person name="Zink E.M."/>
            <person name="Wu S."/>
            <person name="Pasa-Tolic L."/>
            <person name="Chaput D.L."/>
            <person name="Haridas S."/>
            <person name="Grigoriev I.V."/>
            <person name="Santelli C.M."/>
            <person name="Hansel C.M."/>
        </authorList>
    </citation>
    <scope>NUCLEOTIDE SEQUENCE [LARGE SCALE GENOMIC DNA]</scope>
    <source>
        <strain evidence="2 3">SRC1lrK2f</strain>
    </source>
</reference>
<evidence type="ECO:0000256" key="1">
    <source>
        <dbReference type="SAM" id="MobiDB-lite"/>
    </source>
</evidence>
<feature type="compositionally biased region" description="Basic and acidic residues" evidence="1">
    <location>
        <begin position="1"/>
        <end position="12"/>
    </location>
</feature>
<dbReference type="Proteomes" id="UP000077248">
    <property type="component" value="Unassembled WGS sequence"/>
</dbReference>
<evidence type="ECO:0000313" key="3">
    <source>
        <dbReference type="Proteomes" id="UP000077248"/>
    </source>
</evidence>
<proteinExistence type="predicted"/>
<dbReference type="GeneID" id="29118131"/>
<evidence type="ECO:0000313" key="2">
    <source>
        <dbReference type="EMBL" id="OAG20499.1"/>
    </source>
</evidence>
<dbReference type="KEGG" id="aalt:CC77DRAFT_63301"/>
<feature type="region of interest" description="Disordered" evidence="1">
    <location>
        <begin position="58"/>
        <end position="111"/>
    </location>
</feature>
<feature type="compositionally biased region" description="Polar residues" evidence="1">
    <location>
        <begin position="63"/>
        <end position="72"/>
    </location>
</feature>
<feature type="region of interest" description="Disordered" evidence="1">
    <location>
        <begin position="129"/>
        <end position="149"/>
    </location>
</feature>
<keyword evidence="3" id="KW-1185">Reference proteome</keyword>
<dbReference type="EMBL" id="KV441478">
    <property type="protein sequence ID" value="OAG20499.1"/>
    <property type="molecule type" value="Genomic_DNA"/>
</dbReference>
<feature type="region of interest" description="Disordered" evidence="1">
    <location>
        <begin position="1"/>
        <end position="20"/>
    </location>
</feature>
<accession>A0A177DNV0</accession>
<dbReference type="AlphaFoldDB" id="A0A177DNV0"/>
<name>A0A177DNV0_ALTAL</name>
<dbReference type="VEuPathDB" id="FungiDB:CC77DRAFT_63301"/>
<sequence>MYTSRPRRDATRVHGSFPTKPINILLPRSITAIFRSNRSTPSTPKDINVIVDQYSSLGFAPSPTASESQPHESSPCDDEHTHPDMPLSPPPYMPSVSKLSNAHRRDSTHVGTLAAPSHAIWSFTTSWSVAQPDESPKGGSIGQCRQHCP</sequence>
<protein>
    <submittedName>
        <fullName evidence="2">Uncharacterized protein</fullName>
    </submittedName>
</protein>